<dbReference type="SUPFAM" id="SSF51905">
    <property type="entry name" value="FAD/NAD(P)-binding domain"/>
    <property type="match status" value="1"/>
</dbReference>
<keyword evidence="1" id="KW-0560">Oxidoreductase</keyword>
<dbReference type="GO" id="GO:0071949">
    <property type="term" value="F:FAD binding"/>
    <property type="evidence" value="ECO:0007669"/>
    <property type="project" value="InterPro"/>
</dbReference>
<dbReference type="Proteomes" id="UP001139028">
    <property type="component" value="Unassembled WGS sequence"/>
</dbReference>
<dbReference type="Gene3D" id="3.50.50.60">
    <property type="entry name" value="FAD/NAD(P)-binding domain"/>
    <property type="match status" value="1"/>
</dbReference>
<comment type="caution">
    <text evidence="3">The sequence shown here is derived from an EMBL/GenBank/DDBJ whole genome shotgun (WGS) entry which is preliminary data.</text>
</comment>
<gene>
    <name evidence="3" type="ORF">MO867_10415</name>
</gene>
<keyword evidence="4" id="KW-1185">Reference proteome</keyword>
<name>A0A9X2J4P7_9GAMM</name>
<dbReference type="AlphaFoldDB" id="A0A9X2J4P7"/>
<dbReference type="InterPro" id="IPR050816">
    <property type="entry name" value="Flavin-dep_Halogenase_NPB"/>
</dbReference>
<evidence type="ECO:0000313" key="4">
    <source>
        <dbReference type="Proteomes" id="UP001139028"/>
    </source>
</evidence>
<dbReference type="PANTHER" id="PTHR43747">
    <property type="entry name" value="FAD-BINDING PROTEIN"/>
    <property type="match status" value="1"/>
</dbReference>
<dbReference type="RefSeq" id="WP_252466374.1">
    <property type="nucleotide sequence ID" value="NZ_JALBWM010000037.1"/>
</dbReference>
<reference evidence="3" key="1">
    <citation type="journal article" date="2022" name="Arch. Microbiol.">
        <title>Microbulbifer okhotskensis sp. nov., isolated from a deep bottom sediment of the Okhotsk Sea.</title>
        <authorList>
            <person name="Romanenko L."/>
            <person name="Kurilenko V."/>
            <person name="Otstavnykh N."/>
            <person name="Velansky P."/>
            <person name="Isaeva M."/>
            <person name="Mikhailov V."/>
        </authorList>
    </citation>
    <scope>NUCLEOTIDE SEQUENCE</scope>
    <source>
        <strain evidence="3">OS29</strain>
    </source>
</reference>
<dbReference type="InterPro" id="IPR002938">
    <property type="entry name" value="FAD-bd"/>
</dbReference>
<dbReference type="EMBL" id="JALBWM010000037">
    <property type="protein sequence ID" value="MCO1334752.1"/>
    <property type="molecule type" value="Genomic_DNA"/>
</dbReference>
<accession>A0A9X2J4P7</accession>
<feature type="domain" description="FAD-binding" evidence="2">
    <location>
        <begin position="11"/>
        <end position="188"/>
    </location>
</feature>
<proteinExistence type="predicted"/>
<sequence>MSNLNQLKSAYDVVIIGGGWAGLTLARQLKRNSPDCSIVVIEANNEYKAKVGEATVEMTGHYFIKQLGLVNYLYRNHLPKNGLRFFYDNPDHTLLLSDMSEHGTSSIPPHPAFQLDRARLESDLVDMNRDNGISVVQGVKAKNLNIVPEDEYHTVGVSEGDSSATVSARWLVDCSGRNRFSKKHKKLTQNENVPRHFSAWARFKNVRDIDSMGDENWRKRAFGRFLSTNHFSGDGYWVWFIPLSGGYTSVGIVGENSKFDKPPTKQQAFLKFLAEYSAISELLEGADLVDFEAWGQLAYRADEFIFPDRWATSGFSSMFLDPLFSGGGDMIALFNDHICQHIIQDLGENDREGAQKRLDTELPIANKVVREFYQGLYAHVANVYPVIDSAELCSPLLAYNTAAYFLEIVWDYMSDNYLNQEYWLRKSYLRRGYMALELILQRLLIETAKELKEQDRYYRRNCEGFFESGADHYKYFVYLMGTPGKDGWRIDLRVKLWVEMFLKVIQIRLDLPKLANRTVVQQAITLPDLLQKPNLNRSDSTWLFEKISSKLTEMLNDEIEIPVAAVVSQTSFHTDAIEIIDLSDGYSIKELEAVTRKAQSLWMQTQEYIAMPSMVPVFLAFARGQPDSIMDSVIDQRKNLSGTQLESASVDLEVV</sequence>
<evidence type="ECO:0000259" key="2">
    <source>
        <dbReference type="Pfam" id="PF01494"/>
    </source>
</evidence>
<protein>
    <submittedName>
        <fullName evidence="3">Tryptophan 7-halogenase</fullName>
    </submittedName>
</protein>
<organism evidence="3 4">
    <name type="scientific">Microbulbifer okhotskensis</name>
    <dbReference type="NCBI Taxonomy" id="2926617"/>
    <lineage>
        <taxon>Bacteria</taxon>
        <taxon>Pseudomonadati</taxon>
        <taxon>Pseudomonadota</taxon>
        <taxon>Gammaproteobacteria</taxon>
        <taxon>Cellvibrionales</taxon>
        <taxon>Microbulbiferaceae</taxon>
        <taxon>Microbulbifer</taxon>
    </lineage>
</organism>
<dbReference type="InterPro" id="IPR036188">
    <property type="entry name" value="FAD/NAD-bd_sf"/>
</dbReference>
<evidence type="ECO:0000256" key="1">
    <source>
        <dbReference type="ARBA" id="ARBA00023002"/>
    </source>
</evidence>
<dbReference type="PANTHER" id="PTHR43747:SF5">
    <property type="entry name" value="FAD-BINDING DOMAIN-CONTAINING PROTEIN"/>
    <property type="match status" value="1"/>
</dbReference>
<dbReference type="Pfam" id="PF01494">
    <property type="entry name" value="FAD_binding_3"/>
    <property type="match status" value="1"/>
</dbReference>
<dbReference type="GO" id="GO:0016491">
    <property type="term" value="F:oxidoreductase activity"/>
    <property type="evidence" value="ECO:0007669"/>
    <property type="project" value="UniProtKB-KW"/>
</dbReference>
<evidence type="ECO:0000313" key="3">
    <source>
        <dbReference type="EMBL" id="MCO1334752.1"/>
    </source>
</evidence>